<keyword evidence="1" id="KW-1133">Transmembrane helix</keyword>
<dbReference type="SUPFAM" id="SSF103190">
    <property type="entry name" value="Sensory domain-like"/>
    <property type="match status" value="1"/>
</dbReference>
<dbReference type="EMBL" id="CACVAZ010000069">
    <property type="protein sequence ID" value="CAA6811833.1"/>
    <property type="molecule type" value="Genomic_DNA"/>
</dbReference>
<gene>
    <name evidence="2" type="ORF">HELGO_WM15194</name>
</gene>
<proteinExistence type="predicted"/>
<keyword evidence="1" id="KW-0812">Transmembrane</keyword>
<protein>
    <submittedName>
        <fullName evidence="2">N-linked glycosylation glycosyltransferase PglG</fullName>
    </submittedName>
</protein>
<dbReference type="Gene3D" id="3.30.450.20">
    <property type="entry name" value="PAS domain"/>
    <property type="match status" value="1"/>
</dbReference>
<feature type="transmembrane region" description="Helical" evidence="1">
    <location>
        <begin position="184"/>
        <end position="202"/>
    </location>
</feature>
<organism evidence="2">
    <name type="scientific">uncultured Sulfurovum sp</name>
    <dbReference type="NCBI Taxonomy" id="269237"/>
    <lineage>
        <taxon>Bacteria</taxon>
        <taxon>Pseudomonadati</taxon>
        <taxon>Campylobacterota</taxon>
        <taxon>Epsilonproteobacteria</taxon>
        <taxon>Campylobacterales</taxon>
        <taxon>Sulfurovaceae</taxon>
        <taxon>Sulfurovum</taxon>
        <taxon>environmental samples</taxon>
    </lineage>
</organism>
<feature type="transmembrane region" description="Helical" evidence="1">
    <location>
        <begin position="257"/>
        <end position="278"/>
    </location>
</feature>
<keyword evidence="1" id="KW-0472">Membrane</keyword>
<keyword evidence="2" id="KW-0808">Transferase</keyword>
<feature type="transmembrane region" description="Helical" evidence="1">
    <location>
        <begin position="223"/>
        <end position="245"/>
    </location>
</feature>
<evidence type="ECO:0000313" key="2">
    <source>
        <dbReference type="EMBL" id="CAA6811833.1"/>
    </source>
</evidence>
<name>A0A6S6T9M1_9BACT</name>
<accession>A0A6S6T9M1</accession>
<dbReference type="AlphaFoldDB" id="A0A6S6T9M1"/>
<evidence type="ECO:0000256" key="1">
    <source>
        <dbReference type="SAM" id="Phobius"/>
    </source>
</evidence>
<dbReference type="GO" id="GO:0016740">
    <property type="term" value="F:transferase activity"/>
    <property type="evidence" value="ECO:0007669"/>
    <property type="project" value="UniProtKB-KW"/>
</dbReference>
<sequence length="282" mass="32200">MTEFISLYQDHIEEIELFIIATLESNRNISDTDAKNYAKSFHNFPSMELVYTTNEDFIQTSPNIYRKKVGEEAIGKDRSYLISTLHKKNDVFSMSQPYLSSATGSMCITIMKKELEHYVFIDFKLSKLLARLRLIELHETFNNITKLFYTIIGFSLMFFSALAIGYSFVSFAGHFFSDGFNLDALFRPIVSITLGLAIFDLSKNILEREVYYKSYGGKSEDSMILSKFAIAIIIALSIEALMVVFKIALHDYTQMLYGLYLIMGVGIIIVALGLYNYLSKKS</sequence>
<dbReference type="InterPro" id="IPR029151">
    <property type="entry name" value="Sensor-like_sf"/>
</dbReference>
<reference evidence="2" key="1">
    <citation type="submission" date="2020-01" db="EMBL/GenBank/DDBJ databases">
        <authorList>
            <person name="Meier V. D."/>
            <person name="Meier V D."/>
        </authorList>
    </citation>
    <scope>NUCLEOTIDE SEQUENCE</scope>
    <source>
        <strain evidence="2">HLG_WM_MAG_02</strain>
    </source>
</reference>
<feature type="transmembrane region" description="Helical" evidence="1">
    <location>
        <begin position="147"/>
        <end position="172"/>
    </location>
</feature>